<dbReference type="Proteomes" id="UP000484381">
    <property type="component" value="Unassembled WGS sequence"/>
</dbReference>
<dbReference type="Pfam" id="PF11903">
    <property type="entry name" value="ParD_like"/>
    <property type="match status" value="1"/>
</dbReference>
<sequence>MTLTITIALLGAVFIGGGVWLASRPVADRPVHLSRELLAAAKEVAANEHRTVEQQIELWAWKGRAARSADIEADRDVDLGPTGKD</sequence>
<dbReference type="InterPro" id="IPR021831">
    <property type="entry name" value="ParD-like"/>
</dbReference>
<accession>A0A7X1NDU0</accession>
<keyword evidence="2" id="KW-1185">Reference proteome</keyword>
<evidence type="ECO:0000313" key="2">
    <source>
        <dbReference type="Proteomes" id="UP000484381"/>
    </source>
</evidence>
<organism evidence="1 2">
    <name type="scientific">Paraburkholderia franconis</name>
    <dbReference type="NCBI Taxonomy" id="2654983"/>
    <lineage>
        <taxon>Bacteria</taxon>
        <taxon>Pseudomonadati</taxon>
        <taxon>Pseudomonadota</taxon>
        <taxon>Betaproteobacteria</taxon>
        <taxon>Burkholderiales</taxon>
        <taxon>Burkholderiaceae</taxon>
        <taxon>Paraburkholderia</taxon>
    </lineage>
</organism>
<gene>
    <name evidence="1" type="ORF">GCT13_25480</name>
</gene>
<comment type="caution">
    <text evidence="1">The sequence shown here is derived from an EMBL/GenBank/DDBJ whole genome shotgun (WGS) entry which is preliminary data.</text>
</comment>
<proteinExistence type="predicted"/>
<dbReference type="AlphaFoldDB" id="A0A7X1NDU0"/>
<evidence type="ECO:0000313" key="1">
    <source>
        <dbReference type="EMBL" id="MPW20148.1"/>
    </source>
</evidence>
<name>A0A7X1NDU0_9BURK</name>
<dbReference type="RefSeq" id="WP_152762819.1">
    <property type="nucleotide sequence ID" value="NZ_WHNP01000026.1"/>
</dbReference>
<reference evidence="1 2" key="1">
    <citation type="submission" date="2019-10" db="EMBL/GenBank/DDBJ databases">
        <title>Paraburkholderia sp. isolated from nodules of Mimosa pudica from Brazilian Atlantic Forest soils.</title>
        <authorList>
            <person name="Paulitsch F."/>
            <person name="Hungria M."/>
            <person name="Dall'Agnol R."/>
        </authorList>
    </citation>
    <scope>NUCLEOTIDE SEQUENCE [LARGE SCALE GENOMIC DNA]</scope>
    <source>
        <strain evidence="1 2">CNPSo 3157</strain>
    </source>
</reference>
<protein>
    <submittedName>
        <fullName evidence="1">Uncharacterized protein</fullName>
    </submittedName>
</protein>
<dbReference type="EMBL" id="WHNP01000026">
    <property type="protein sequence ID" value="MPW20148.1"/>
    <property type="molecule type" value="Genomic_DNA"/>
</dbReference>